<proteinExistence type="predicted"/>
<dbReference type="Proteomes" id="UP000000597">
    <property type="component" value="Chromosome"/>
</dbReference>
<accession>A0A0H3LVZ8</accession>
<evidence type="ECO:0000313" key="2">
    <source>
        <dbReference type="Proteomes" id="UP000000597"/>
    </source>
</evidence>
<reference evidence="1 2" key="1">
    <citation type="journal article" date="2004" name="Proc. Natl. Acad. Sci. U.S.A.">
        <title>The louse-borne human pathogen Bartonella quintana is a genomic derivative of the zoonotic agent Bartonella henselae.</title>
        <authorList>
            <person name="Alsmark U.C.M."/>
            <person name="Frank A.C."/>
            <person name="Karlberg E.O."/>
            <person name="Legault B.-A."/>
            <person name="Ardell D.H."/>
            <person name="Canbaeck B."/>
            <person name="Eriksson A.-S."/>
            <person name="Naeslund A.K."/>
            <person name="Handley S.A."/>
            <person name="Huvet M."/>
            <person name="La Scola B."/>
            <person name="Holmberg M."/>
            <person name="Andersson S.G.E."/>
        </authorList>
    </citation>
    <scope>NUCLEOTIDE SEQUENCE [LARGE SCALE GENOMIC DNA]</scope>
    <source>
        <strain evidence="1 2">Toulouse</strain>
    </source>
</reference>
<organism evidence="1 2">
    <name type="scientific">Bartonella quintana (strain Toulouse)</name>
    <name type="common">Rochalimaea quintana</name>
    <dbReference type="NCBI Taxonomy" id="283165"/>
    <lineage>
        <taxon>Bacteria</taxon>
        <taxon>Pseudomonadati</taxon>
        <taxon>Pseudomonadota</taxon>
        <taxon>Alphaproteobacteria</taxon>
        <taxon>Hyphomicrobiales</taxon>
        <taxon>Bartonellaceae</taxon>
        <taxon>Bartonella</taxon>
    </lineage>
</organism>
<sequence length="336" mass="37358">MLLEKIITLINNAKMNFLTKTLRQCLWLSVALTLLIWSHCAFSEEVREQELQKEQSTNFISKSQDREKENLVSQSQLILHARLTNSSENVVKGLIWRVYAPILGIDNKLPLIASYEGGSAHFNLEPGSYLVHVSFGHASAVHHISLQNGQSLVKNFNLDAGGVLLNATLLNGTINEKELRFTIYEDEKENDDTGVILSNVKPLSIVRLKAGRYHVASHYGSINVIVHSDIQVDAGKITEVTLEHQAAQIVFKLVRQEGGEALADTSWSITNDSGDIIYETVGAYVSLVLAEGKYIAIAKNKDQIYQKAFSVVSGHDEDISLVAKVQNMQQIDEEMD</sequence>
<evidence type="ECO:0000313" key="1">
    <source>
        <dbReference type="EMBL" id="CAF26251.1"/>
    </source>
</evidence>
<dbReference type="eggNOG" id="COG2304">
    <property type="taxonomic scope" value="Bacteria"/>
</dbReference>
<protein>
    <submittedName>
        <fullName evidence="1">Uncharacterized protein</fullName>
    </submittedName>
</protein>
<name>A0A0H3LVZ8_BARQU</name>
<dbReference type="AlphaFoldDB" id="A0A0H3LVZ8"/>
<dbReference type="EMBL" id="BX897700">
    <property type="protein sequence ID" value="CAF26251.1"/>
    <property type="molecule type" value="Genomic_DNA"/>
</dbReference>
<dbReference type="OrthoDB" id="9800206at2"/>
<gene>
    <name evidence="1" type="ordered locus">BQ07670</name>
</gene>
<dbReference type="HOGENOM" id="CLU_058985_0_0_5"/>
<dbReference type="KEGG" id="bqu:BQ07670"/>